<dbReference type="InterPro" id="IPR054528">
    <property type="entry name" value="TcaA_5th"/>
</dbReference>
<organism evidence="4 5">
    <name type="scientific">Guptibacillus hwajinpoensis</name>
    <dbReference type="NCBI Taxonomy" id="208199"/>
    <lineage>
        <taxon>Bacteria</taxon>
        <taxon>Bacillati</taxon>
        <taxon>Bacillota</taxon>
        <taxon>Bacilli</taxon>
        <taxon>Bacillales</taxon>
        <taxon>Guptibacillaceae</taxon>
        <taxon>Guptibacillus</taxon>
    </lineage>
</organism>
<sequence>MNWKELLNETLENLNKWLSDENKGDPSEIISIRQDIHEPPMLLVAGEFNAGKSTFINALLGEKVLTSDIIPATAVVTKLTYGEKEEVIGHFGDGTTKHFNHMWLEELTAERAGKWESMRHKLSYIELKLPGEILKGLTIVDSPGLNSGYDHHTRSTIEFMKRADEVVWLFNYQNLGTQSELDQLRKIKEIGLLPYGVVNRIDLHDDEEESIEEFLEGSLGRVSGLVRGLIGISAIEALEGKLEKDSTKLEWSNWEAIESIISKVENDKDQKTIRLFNRLFDAMQVISQRFTSIDKELSSAIGSKHKLKSFINGKLSHLITEIDDLSKEYQQTKRLQSHFNKLSRLRSSFKAFEVWMIEYEEINGETNSLILWKNDVVPLRESYIGEVDHYNRSLEMSYENHEDLLREWDEFKVPVLFSKWGLKSKLKENETYHNTVKELEEEREKLSQTREALQNKLQTMYALLAQEKELFYKERIPSVFQKITEWNHSYLNTINQFKEIHDPILEDSQKFIADLNEYIRIVSPLFTAQHGELSTVETYQKCFYLFRENQLIPHFYPEPEGMLDFKNFRKLGEKENTLNKSDPKESFNRIKIDKLKKPMALKINLEQYHRYISTKRTTAIVIVSILSIFAFVFTYEGEPTEEVSNEEVAVYASDSTSDYEDDIVDESDVSNNDEPLMEESWTQDQVEEFYEDMMNDLDDRLYRGASISDSWFSEGGAADYRSYYDEFGYGSLETYDVESVDYVADKAELSAIETYELNGEINTYNVQYVIAPTLNTLEITGVQYNLIDTQEQEYSVSEVSLTQFIRDFRSDYLSALNQTDFTYISSYLIADSSASQEIEDYIDSIYGKGYQFDFLQDNIQAVEQVERNSYHILTSEEFNYDKGNGDRIYYQKSKKYKVRVIGDELYAIEMITNLETNKEKIIERTIDYVDHNQVSLWMTSFYGRFIEALNEYGFDYIEADYDPNSEEYSETESYVEYVQGRDIITENQDVRVVNVREHSDTELAIDIYTEDRFYYPEGDGDDKKIEATYIVSISNEGEIKIRDLVDLNILEEIEFIWREEE</sequence>
<protein>
    <recommendedName>
        <fullName evidence="6">GTP-binding protein</fullName>
    </recommendedName>
</protein>
<evidence type="ECO:0000313" key="5">
    <source>
        <dbReference type="Proteomes" id="UP000310541"/>
    </source>
</evidence>
<dbReference type="SUPFAM" id="SSF52540">
    <property type="entry name" value="P-loop containing nucleoside triphosphate hydrolases"/>
    <property type="match status" value="1"/>
</dbReference>
<dbReference type="EMBL" id="SWFM01000002">
    <property type="protein sequence ID" value="TKD70762.1"/>
    <property type="molecule type" value="Genomic_DNA"/>
</dbReference>
<accession>A0A4U1MJV6</accession>
<feature type="domain" description="TcaA protein NTF2-like" evidence="3">
    <location>
        <begin position="932"/>
        <end position="1044"/>
    </location>
</feature>
<name>A0A4U1MJV6_9BACL</name>
<gene>
    <name evidence="4" type="ORF">FBF83_09110</name>
</gene>
<evidence type="ECO:0000256" key="1">
    <source>
        <dbReference type="SAM" id="Coils"/>
    </source>
</evidence>
<evidence type="ECO:0000259" key="2">
    <source>
        <dbReference type="Pfam" id="PF00350"/>
    </source>
</evidence>
<dbReference type="Proteomes" id="UP000310541">
    <property type="component" value="Unassembled WGS sequence"/>
</dbReference>
<evidence type="ECO:0008006" key="6">
    <source>
        <dbReference type="Google" id="ProtNLM"/>
    </source>
</evidence>
<dbReference type="OrthoDB" id="9816479at2"/>
<dbReference type="InterPro" id="IPR045063">
    <property type="entry name" value="Dynamin_N"/>
</dbReference>
<evidence type="ECO:0000259" key="3">
    <source>
        <dbReference type="Pfam" id="PF22819"/>
    </source>
</evidence>
<keyword evidence="1" id="KW-0175">Coiled coil</keyword>
<dbReference type="Gene3D" id="3.40.50.300">
    <property type="entry name" value="P-loop containing nucleotide triphosphate hydrolases"/>
    <property type="match status" value="1"/>
</dbReference>
<dbReference type="InterPro" id="IPR051943">
    <property type="entry name" value="TRAFAC_Dynamin-like_GTPase"/>
</dbReference>
<proteinExistence type="predicted"/>
<evidence type="ECO:0000313" key="4">
    <source>
        <dbReference type="EMBL" id="TKD70762.1"/>
    </source>
</evidence>
<feature type="domain" description="Dynamin N-terminal" evidence="2">
    <location>
        <begin position="43"/>
        <end position="186"/>
    </location>
</feature>
<dbReference type="CDD" id="cd09912">
    <property type="entry name" value="DLP_2"/>
    <property type="match status" value="1"/>
</dbReference>
<feature type="coiled-coil region" evidence="1">
    <location>
        <begin position="422"/>
        <end position="470"/>
    </location>
</feature>
<dbReference type="AlphaFoldDB" id="A0A4U1MJV6"/>
<dbReference type="Pfam" id="PF22819">
    <property type="entry name" value="TcaA_5th"/>
    <property type="match status" value="2"/>
</dbReference>
<dbReference type="InterPro" id="IPR027417">
    <property type="entry name" value="P-loop_NTPase"/>
</dbReference>
<feature type="domain" description="TcaA protein NTF2-like" evidence="3">
    <location>
        <begin position="799"/>
        <end position="909"/>
    </location>
</feature>
<dbReference type="PANTHER" id="PTHR43681:SF1">
    <property type="entry name" value="SARCALUMENIN"/>
    <property type="match status" value="1"/>
</dbReference>
<dbReference type="RefSeq" id="WP_136946836.1">
    <property type="nucleotide sequence ID" value="NZ_SWFM01000002.1"/>
</dbReference>
<dbReference type="Pfam" id="PF00350">
    <property type="entry name" value="Dynamin_N"/>
    <property type="match status" value="1"/>
</dbReference>
<dbReference type="PANTHER" id="PTHR43681">
    <property type="entry name" value="TRANSMEMBRANE GTPASE FZO"/>
    <property type="match status" value="1"/>
</dbReference>
<comment type="caution">
    <text evidence="4">The sequence shown here is derived from an EMBL/GenBank/DDBJ whole genome shotgun (WGS) entry which is preliminary data.</text>
</comment>
<reference evidence="4 5" key="1">
    <citation type="submission" date="2019-04" db="EMBL/GenBank/DDBJ databases">
        <title>Genome sequence of Bacillus hwajinpoensis strain Y2.</title>
        <authorList>
            <person name="Fair J.L."/>
            <person name="Maclea K.S."/>
        </authorList>
    </citation>
    <scope>NUCLEOTIDE SEQUENCE [LARGE SCALE GENOMIC DNA]</scope>
    <source>
        <strain evidence="4 5">Y2</strain>
    </source>
</reference>